<name>A0A7U2I1Z7_PHANO</name>
<accession>A0A7U2I1Z7</accession>
<evidence type="ECO:0000313" key="2">
    <source>
        <dbReference type="Proteomes" id="UP000663193"/>
    </source>
</evidence>
<dbReference type="OrthoDB" id="3797750at2759"/>
<evidence type="ECO:0000313" key="1">
    <source>
        <dbReference type="EMBL" id="QRC98864.1"/>
    </source>
</evidence>
<keyword evidence="2" id="KW-1185">Reference proteome</keyword>
<dbReference type="KEGG" id="pno:SNOG_06228"/>
<dbReference type="EMBL" id="CP069031">
    <property type="protein sequence ID" value="QRC98864.1"/>
    <property type="molecule type" value="Genomic_DNA"/>
</dbReference>
<protein>
    <submittedName>
        <fullName evidence="1">Uncharacterized protein</fullName>
    </submittedName>
</protein>
<dbReference type="VEuPathDB" id="FungiDB:JI435_436500"/>
<dbReference type="Proteomes" id="UP000663193">
    <property type="component" value="Chromosome 9"/>
</dbReference>
<sequence length="229" mass="25812">MAPNTQIRIIRLYAPSVDKTVEQFILKPSQSYSTILKTISKVLGIDKSWPYNLKREPVDDFRDVEAGRTLLIATCYFERPLAESVRDVLVVQPGAAEKAWMTLETEKKREYIAKLEKDKVYLTLSRTEIEDRLASGFSPSFEACLEVIEEETWHLPLDAVLGFQGMFMPYGEIWEENLLPALAILSEATLGQGMVVSALLIDEVKRNGGHVVEAAHVVKVGKRLFRKAA</sequence>
<proteinExistence type="predicted"/>
<reference evidence="2" key="1">
    <citation type="journal article" date="2021" name="BMC Genomics">
        <title>Chromosome-level genome assembly and manually-curated proteome of model necrotroph Parastagonospora nodorum Sn15 reveals a genome-wide trove of candidate effector homologs, and redundancy of virulence-related functions within an accessory chromosome.</title>
        <authorList>
            <person name="Bertazzoni S."/>
            <person name="Jones D.A.B."/>
            <person name="Phan H.T."/>
            <person name="Tan K.-C."/>
            <person name="Hane J.K."/>
        </authorList>
    </citation>
    <scope>NUCLEOTIDE SEQUENCE [LARGE SCALE GENOMIC DNA]</scope>
    <source>
        <strain evidence="2">SN15 / ATCC MYA-4574 / FGSC 10173)</strain>
    </source>
</reference>
<organism evidence="1 2">
    <name type="scientific">Phaeosphaeria nodorum (strain SN15 / ATCC MYA-4574 / FGSC 10173)</name>
    <name type="common">Glume blotch fungus</name>
    <name type="synonym">Parastagonospora nodorum</name>
    <dbReference type="NCBI Taxonomy" id="321614"/>
    <lineage>
        <taxon>Eukaryota</taxon>
        <taxon>Fungi</taxon>
        <taxon>Dikarya</taxon>
        <taxon>Ascomycota</taxon>
        <taxon>Pezizomycotina</taxon>
        <taxon>Dothideomycetes</taxon>
        <taxon>Pleosporomycetidae</taxon>
        <taxon>Pleosporales</taxon>
        <taxon>Pleosporineae</taxon>
        <taxon>Phaeosphaeriaceae</taxon>
        <taxon>Parastagonospora</taxon>
    </lineage>
</organism>
<dbReference type="AlphaFoldDB" id="A0A7U2I1Z7"/>
<gene>
    <name evidence="1" type="ORF">JI435_436500</name>
</gene>
<dbReference type="RefSeq" id="XP_001796610.1">
    <property type="nucleotide sequence ID" value="XM_001796558.1"/>
</dbReference>